<accession>A0AA52ELA7</accession>
<keyword evidence="4 7" id="KW-0255">Endonuclease</keyword>
<dbReference type="EMBL" id="CP123872">
    <property type="protein sequence ID" value="WND04106.1"/>
    <property type="molecule type" value="Genomic_DNA"/>
</dbReference>
<evidence type="ECO:0000256" key="4">
    <source>
        <dbReference type="ARBA" id="ARBA00022759"/>
    </source>
</evidence>
<comment type="function">
    <text evidence="1 7">RNaseP catalyzes the removal of the 5'-leader sequence from pre-tRNA to produce the mature 5'-terminus. It can also cleave other RNA substrates such as 4.5S RNA. The protein component plays an auxiliary but essential role in vivo by binding to the 5'-leader sequence and broadening the substrate specificity of the ribozyme.</text>
</comment>
<dbReference type="SUPFAM" id="SSF54211">
    <property type="entry name" value="Ribosomal protein S5 domain 2-like"/>
    <property type="match status" value="1"/>
</dbReference>
<keyword evidence="5 7" id="KW-0378">Hydrolase</keyword>
<keyword evidence="3 7" id="KW-0540">Nuclease</keyword>
<comment type="catalytic activity">
    <reaction evidence="7">
        <text>Endonucleolytic cleavage of RNA, removing 5'-extranucleotides from tRNA precursor.</text>
        <dbReference type="EC" id="3.1.26.5"/>
    </reaction>
</comment>
<gene>
    <name evidence="7 10" type="primary">rnpA</name>
    <name evidence="10" type="ORF">QGN29_06930</name>
</gene>
<sequence length="159" mass="18197">MTLHRIKERPDYLAVAATRRRWVTPSFILQYMPPATALETPSKEVSEAENFRSKGQVAPMVGFTVTKKVGNAVVRNRIRRRMKEVARVIVPSHGEQGARYVMIGRHGGLENSFEKMQKDLIWALEKLAKNADLKDQRPSRKKSAGQKRDKKTKKVEKVE</sequence>
<keyword evidence="2 7" id="KW-0819">tRNA processing</keyword>
<proteinExistence type="inferred from homology"/>
<dbReference type="GO" id="GO:0042781">
    <property type="term" value="F:3'-tRNA processing endoribonuclease activity"/>
    <property type="evidence" value="ECO:0007669"/>
    <property type="project" value="TreeGrafter"/>
</dbReference>
<evidence type="ECO:0000256" key="5">
    <source>
        <dbReference type="ARBA" id="ARBA00022801"/>
    </source>
</evidence>
<dbReference type="NCBIfam" id="TIGR00188">
    <property type="entry name" value="rnpA"/>
    <property type="match status" value="1"/>
</dbReference>
<organism evidence="10 11">
    <name type="scientific">Temperatibacter marinus</name>
    <dbReference type="NCBI Taxonomy" id="1456591"/>
    <lineage>
        <taxon>Bacteria</taxon>
        <taxon>Pseudomonadati</taxon>
        <taxon>Pseudomonadota</taxon>
        <taxon>Alphaproteobacteria</taxon>
        <taxon>Kordiimonadales</taxon>
        <taxon>Temperatibacteraceae</taxon>
        <taxon>Temperatibacter</taxon>
    </lineage>
</organism>
<dbReference type="AlphaFoldDB" id="A0AA52ELA7"/>
<dbReference type="KEGG" id="tmk:QGN29_06930"/>
<evidence type="ECO:0000256" key="1">
    <source>
        <dbReference type="ARBA" id="ARBA00002663"/>
    </source>
</evidence>
<feature type="compositionally biased region" description="Basic residues" evidence="9">
    <location>
        <begin position="139"/>
        <end position="159"/>
    </location>
</feature>
<name>A0AA52ELA7_9PROT</name>
<dbReference type="GO" id="GO:0004526">
    <property type="term" value="F:ribonuclease P activity"/>
    <property type="evidence" value="ECO:0007669"/>
    <property type="project" value="UniProtKB-UniRule"/>
</dbReference>
<dbReference type="PANTHER" id="PTHR33992:SF1">
    <property type="entry name" value="RIBONUCLEASE P PROTEIN COMPONENT"/>
    <property type="match status" value="1"/>
</dbReference>
<dbReference type="InterPro" id="IPR020539">
    <property type="entry name" value="RNase_P_CS"/>
</dbReference>
<evidence type="ECO:0000313" key="10">
    <source>
        <dbReference type="EMBL" id="WND04106.1"/>
    </source>
</evidence>
<evidence type="ECO:0000256" key="2">
    <source>
        <dbReference type="ARBA" id="ARBA00022694"/>
    </source>
</evidence>
<evidence type="ECO:0000256" key="6">
    <source>
        <dbReference type="ARBA" id="ARBA00022884"/>
    </source>
</evidence>
<dbReference type="PANTHER" id="PTHR33992">
    <property type="entry name" value="RIBONUCLEASE P PROTEIN COMPONENT"/>
    <property type="match status" value="1"/>
</dbReference>
<evidence type="ECO:0000256" key="7">
    <source>
        <dbReference type="HAMAP-Rule" id="MF_00227"/>
    </source>
</evidence>
<dbReference type="RefSeq" id="WP_310799970.1">
    <property type="nucleotide sequence ID" value="NZ_CP123872.1"/>
</dbReference>
<protein>
    <recommendedName>
        <fullName evidence="7 8">Ribonuclease P protein component</fullName>
        <shortName evidence="7">RNase P protein</shortName>
        <shortName evidence="7">RNaseP protein</shortName>
        <ecNumber evidence="7 8">3.1.26.5</ecNumber>
    </recommendedName>
    <alternativeName>
        <fullName evidence="7">Protein C5</fullName>
    </alternativeName>
</protein>
<evidence type="ECO:0000256" key="8">
    <source>
        <dbReference type="NCBIfam" id="TIGR00188"/>
    </source>
</evidence>
<dbReference type="Gene3D" id="3.30.230.10">
    <property type="match status" value="1"/>
</dbReference>
<dbReference type="GO" id="GO:0030677">
    <property type="term" value="C:ribonuclease P complex"/>
    <property type="evidence" value="ECO:0007669"/>
    <property type="project" value="TreeGrafter"/>
</dbReference>
<comment type="subunit">
    <text evidence="7">Consists of a catalytic RNA component (M1 or rnpB) and a protein subunit.</text>
</comment>
<dbReference type="EC" id="3.1.26.5" evidence="7 8"/>
<dbReference type="InterPro" id="IPR020568">
    <property type="entry name" value="Ribosomal_Su5_D2-typ_SF"/>
</dbReference>
<dbReference type="HAMAP" id="MF_00227">
    <property type="entry name" value="RNase_P"/>
    <property type="match status" value="1"/>
</dbReference>
<evidence type="ECO:0000256" key="3">
    <source>
        <dbReference type="ARBA" id="ARBA00022722"/>
    </source>
</evidence>
<dbReference type="GO" id="GO:0001682">
    <property type="term" value="P:tRNA 5'-leader removal"/>
    <property type="evidence" value="ECO:0007669"/>
    <property type="project" value="UniProtKB-UniRule"/>
</dbReference>
<keyword evidence="11" id="KW-1185">Reference proteome</keyword>
<reference evidence="10" key="1">
    <citation type="submission" date="2023-04" db="EMBL/GenBank/DDBJ databases">
        <title>Complete genome sequence of Temperatibacter marinus.</title>
        <authorList>
            <person name="Rong J.-C."/>
            <person name="Yi M.-L."/>
            <person name="Zhao Q."/>
        </authorList>
    </citation>
    <scope>NUCLEOTIDE SEQUENCE</scope>
    <source>
        <strain evidence="10">NBRC 110045</strain>
    </source>
</reference>
<dbReference type="InterPro" id="IPR000100">
    <property type="entry name" value="RNase_P"/>
</dbReference>
<evidence type="ECO:0000256" key="9">
    <source>
        <dbReference type="SAM" id="MobiDB-lite"/>
    </source>
</evidence>
<dbReference type="InterPro" id="IPR014721">
    <property type="entry name" value="Ribsml_uS5_D2-typ_fold_subgr"/>
</dbReference>
<dbReference type="Pfam" id="PF00825">
    <property type="entry name" value="Ribonuclease_P"/>
    <property type="match status" value="1"/>
</dbReference>
<dbReference type="GO" id="GO:0000049">
    <property type="term" value="F:tRNA binding"/>
    <property type="evidence" value="ECO:0007669"/>
    <property type="project" value="UniProtKB-UniRule"/>
</dbReference>
<feature type="region of interest" description="Disordered" evidence="9">
    <location>
        <begin position="132"/>
        <end position="159"/>
    </location>
</feature>
<dbReference type="Proteomes" id="UP001268683">
    <property type="component" value="Chromosome"/>
</dbReference>
<comment type="similarity">
    <text evidence="7">Belongs to the RnpA family.</text>
</comment>
<dbReference type="PROSITE" id="PS00648">
    <property type="entry name" value="RIBONUCLEASE_P"/>
    <property type="match status" value="1"/>
</dbReference>
<evidence type="ECO:0000313" key="11">
    <source>
        <dbReference type="Proteomes" id="UP001268683"/>
    </source>
</evidence>
<keyword evidence="6 7" id="KW-0694">RNA-binding</keyword>